<keyword evidence="1" id="KW-0802">TPR repeat</keyword>
<dbReference type="Proteomes" id="UP000216312">
    <property type="component" value="Unassembled WGS sequence"/>
</dbReference>
<sequence length="223" mass="26095">MAKKRKKLTRKELKRDVFTETLINYWVRVKHAPSLLVYPILGIVAVIALGIYLQRAKQHRISQAYTLYFNGQYYYMGNDFDNAESQWKKLIETYPNYAVAQRAMYFLGNIAYFRAEYEEACTYYEELLQDCKDKELRAAAIMGIADCYLAENDPISAREEYLELVDKYPESVLAPYALYRAALCVADTNERSHILRRLLEEYPRSNYAKLVRARYPGLGLSKE</sequence>
<dbReference type="SUPFAM" id="SSF48452">
    <property type="entry name" value="TPR-like"/>
    <property type="match status" value="1"/>
</dbReference>
<comment type="caution">
    <text evidence="4">The sequence shown here is derived from an EMBL/GenBank/DDBJ whole genome shotgun (WGS) entry which is preliminary data.</text>
</comment>
<dbReference type="AlphaFoldDB" id="A0A257LSF5"/>
<dbReference type="InterPro" id="IPR019734">
    <property type="entry name" value="TPR_rpt"/>
</dbReference>
<evidence type="ECO:0000313" key="5">
    <source>
        <dbReference type="Proteomes" id="UP000216312"/>
    </source>
</evidence>
<accession>A0A257LSF5</accession>
<dbReference type="Pfam" id="PF09976">
    <property type="entry name" value="TPR_21"/>
    <property type="match status" value="1"/>
</dbReference>
<dbReference type="EMBL" id="NMUJ01000070">
    <property type="protein sequence ID" value="OYV02605.1"/>
    <property type="molecule type" value="Genomic_DNA"/>
</dbReference>
<evidence type="ECO:0000313" key="4">
    <source>
        <dbReference type="EMBL" id="OYV02605.1"/>
    </source>
</evidence>
<dbReference type="Gene3D" id="1.25.40.10">
    <property type="entry name" value="Tetratricopeptide repeat domain"/>
    <property type="match status" value="2"/>
</dbReference>
<keyword evidence="2" id="KW-0472">Membrane</keyword>
<protein>
    <recommendedName>
        <fullName evidence="3">Ancillary SecYEG translocon subunit/Cell division coordinator CpoB TPR domain-containing protein</fullName>
    </recommendedName>
</protein>
<name>A0A257LSF5_UNCW3</name>
<evidence type="ECO:0000256" key="2">
    <source>
        <dbReference type="SAM" id="Phobius"/>
    </source>
</evidence>
<reference evidence="5" key="1">
    <citation type="submission" date="2017-07" db="EMBL/GenBank/DDBJ databases">
        <title>Novel pathways for hydrocarbon cycling and metabolic interdependencies in hydrothermal sediment communities.</title>
        <authorList>
            <person name="Dombrowski N."/>
            <person name="Seitz K."/>
            <person name="Teske A."/>
            <person name="Baker B."/>
        </authorList>
    </citation>
    <scope>NUCLEOTIDE SEQUENCE [LARGE SCALE GENOMIC DNA]</scope>
</reference>
<evidence type="ECO:0000256" key="1">
    <source>
        <dbReference type="PROSITE-ProRule" id="PRU00339"/>
    </source>
</evidence>
<dbReference type="InterPro" id="IPR018704">
    <property type="entry name" value="SecYEG/CpoB_TPR"/>
</dbReference>
<evidence type="ECO:0000259" key="3">
    <source>
        <dbReference type="Pfam" id="PF09976"/>
    </source>
</evidence>
<organism evidence="4 5">
    <name type="scientific">candidate division WOR-3 bacterium 4484_18</name>
    <dbReference type="NCBI Taxonomy" id="2020626"/>
    <lineage>
        <taxon>Bacteria</taxon>
        <taxon>Bacteria division WOR-3</taxon>
    </lineage>
</organism>
<proteinExistence type="predicted"/>
<dbReference type="InterPro" id="IPR011990">
    <property type="entry name" value="TPR-like_helical_dom_sf"/>
</dbReference>
<feature type="domain" description="Ancillary SecYEG translocon subunit/Cell division coordinator CpoB TPR" evidence="3">
    <location>
        <begin position="33"/>
        <end position="154"/>
    </location>
</feature>
<feature type="repeat" description="TPR" evidence="1">
    <location>
        <begin position="64"/>
        <end position="97"/>
    </location>
</feature>
<gene>
    <name evidence="4" type="ORF">CGW93_04640</name>
</gene>
<feature type="transmembrane region" description="Helical" evidence="2">
    <location>
        <begin position="35"/>
        <end position="53"/>
    </location>
</feature>
<dbReference type="PROSITE" id="PS50005">
    <property type="entry name" value="TPR"/>
    <property type="match status" value="1"/>
</dbReference>
<keyword evidence="2" id="KW-0812">Transmembrane</keyword>
<keyword evidence="2" id="KW-1133">Transmembrane helix</keyword>